<sequence length="113" mass="13430">MTHLTKTRLETIVTRLRRGNFYEDYDAAIDNIKYLQTLIDAKTAPTWQPIETCNQSPCIVFYDGDVGEADNRRLQYDHYEKDEWWWANLDSEYGDKIYPTHWMPPPTPPEKSE</sequence>
<evidence type="ECO:0000313" key="2">
    <source>
        <dbReference type="Proteomes" id="UP000294850"/>
    </source>
</evidence>
<organism evidence="1 2">
    <name type="scientific">Dyadobacter psychrotolerans</name>
    <dbReference type="NCBI Taxonomy" id="2541721"/>
    <lineage>
        <taxon>Bacteria</taxon>
        <taxon>Pseudomonadati</taxon>
        <taxon>Bacteroidota</taxon>
        <taxon>Cytophagia</taxon>
        <taxon>Cytophagales</taxon>
        <taxon>Spirosomataceae</taxon>
        <taxon>Dyadobacter</taxon>
    </lineage>
</organism>
<gene>
    <name evidence="1" type="ORF">E0F88_07340</name>
</gene>
<proteinExistence type="predicted"/>
<dbReference type="Proteomes" id="UP000294850">
    <property type="component" value="Unassembled WGS sequence"/>
</dbReference>
<name>A0A4R5E184_9BACT</name>
<dbReference type="EMBL" id="SMFL01000002">
    <property type="protein sequence ID" value="TDE17695.1"/>
    <property type="molecule type" value="Genomic_DNA"/>
</dbReference>
<evidence type="ECO:0000313" key="1">
    <source>
        <dbReference type="EMBL" id="TDE17695.1"/>
    </source>
</evidence>
<protein>
    <recommendedName>
        <fullName evidence="3">DUF551 domain-containing protein</fullName>
    </recommendedName>
</protein>
<keyword evidence="2" id="KW-1185">Reference proteome</keyword>
<evidence type="ECO:0008006" key="3">
    <source>
        <dbReference type="Google" id="ProtNLM"/>
    </source>
</evidence>
<dbReference type="AlphaFoldDB" id="A0A4R5E184"/>
<accession>A0A4R5E184</accession>
<comment type="caution">
    <text evidence="1">The sequence shown here is derived from an EMBL/GenBank/DDBJ whole genome shotgun (WGS) entry which is preliminary data.</text>
</comment>
<reference evidence="1 2" key="1">
    <citation type="submission" date="2019-03" db="EMBL/GenBank/DDBJ databases">
        <title>Dyadobacter AR-3-6 sp. nov., isolated from arctic soil.</title>
        <authorList>
            <person name="Chaudhary D.K."/>
        </authorList>
    </citation>
    <scope>NUCLEOTIDE SEQUENCE [LARGE SCALE GENOMIC DNA]</scope>
    <source>
        <strain evidence="1 2">AR-3-6</strain>
    </source>
</reference>
<dbReference type="RefSeq" id="WP_131957561.1">
    <property type="nucleotide sequence ID" value="NZ_SMFL01000002.1"/>
</dbReference>